<organism evidence="3 4">
    <name type="scientific">Paratractidigestivibacter faecalis</name>
    <dbReference type="NCBI Taxonomy" id="2292441"/>
    <lineage>
        <taxon>Bacteria</taxon>
        <taxon>Bacillati</taxon>
        <taxon>Actinomycetota</taxon>
        <taxon>Coriobacteriia</taxon>
        <taxon>Coriobacteriales</taxon>
        <taxon>Atopobiaceae</taxon>
        <taxon>Paratractidigestivibacter</taxon>
    </lineage>
</organism>
<dbReference type="RefSeq" id="WP_349181190.1">
    <property type="nucleotide sequence ID" value="NZ_JBBNGS010000001.1"/>
</dbReference>
<evidence type="ECO:0000313" key="3">
    <source>
        <dbReference type="EMBL" id="MEQ2636834.1"/>
    </source>
</evidence>
<keyword evidence="1" id="KW-1133">Transmembrane helix</keyword>
<feature type="transmembrane region" description="Helical" evidence="1">
    <location>
        <begin position="168"/>
        <end position="186"/>
    </location>
</feature>
<dbReference type="InterPro" id="IPR032834">
    <property type="entry name" value="NatK-like_C"/>
</dbReference>
<gene>
    <name evidence="3" type="ORF">AAAT05_00495</name>
</gene>
<protein>
    <submittedName>
        <fullName evidence="3">GHKL domain-containing protein</fullName>
    </submittedName>
</protein>
<name>A0ABV1ID58_9ACTN</name>
<feature type="transmembrane region" description="Helical" evidence="1">
    <location>
        <begin position="34"/>
        <end position="54"/>
    </location>
</feature>
<feature type="transmembrane region" description="Helical" evidence="1">
    <location>
        <begin position="198"/>
        <end position="216"/>
    </location>
</feature>
<sequence length="436" mass="47811">MINLDVLQGALFSSLQVGLASWFCLAHLTQREDFAARSLVALTTLVALALLDPFKGEALGPATSRLAFFAAVLSVCVVLGVFLCRISLWTSIFCCAVGCTVQNLASSLAKLPYRLLTPAMTALGIERQFSLFGSVVFLVVLLACNALLFKQLESFEHGIENDRRMLAVYGAVVVLGIGLSALLAHVDDLLGPAEPTSMMLRVCHVIVCGFLLFVEWEIAVNRRLEQDVALSARLAHERERQMELSRETIEAINLKCHDMRHQIRTLAREGGVVDQGVIDDMEHQIRLYDSSVRTGNDALDTILTEKGLLCERHSITLSSIADGSALGFMPVSDVYSLFGNALDNAIEAVDRLADPTRRVISLDVRTRRSVLVMSVENYCDFVPQFRDGLPVSERGEGHGYGMRSMRVTAERWGGSLSATCENGLFHLGVVIPLPQE</sequence>
<feature type="transmembrane region" description="Helical" evidence="1">
    <location>
        <begin position="6"/>
        <end position="25"/>
    </location>
</feature>
<feature type="transmembrane region" description="Helical" evidence="1">
    <location>
        <begin position="66"/>
        <end position="84"/>
    </location>
</feature>
<dbReference type="Pfam" id="PF14501">
    <property type="entry name" value="HATPase_c_5"/>
    <property type="match status" value="1"/>
</dbReference>
<dbReference type="EMBL" id="JBBNGS010000001">
    <property type="protein sequence ID" value="MEQ2636834.1"/>
    <property type="molecule type" value="Genomic_DNA"/>
</dbReference>
<reference evidence="3 4" key="1">
    <citation type="submission" date="2024-04" db="EMBL/GenBank/DDBJ databases">
        <title>Human intestinal bacterial collection.</title>
        <authorList>
            <person name="Pauvert C."/>
            <person name="Hitch T.C.A."/>
            <person name="Clavel T."/>
        </authorList>
    </citation>
    <scope>NUCLEOTIDE SEQUENCE [LARGE SCALE GENOMIC DNA]</scope>
    <source>
        <strain evidence="3 4">CLA-AA-H197</strain>
    </source>
</reference>
<keyword evidence="1" id="KW-0812">Transmembrane</keyword>
<evidence type="ECO:0000313" key="4">
    <source>
        <dbReference type="Proteomes" id="UP001478817"/>
    </source>
</evidence>
<feature type="transmembrane region" description="Helical" evidence="1">
    <location>
        <begin position="129"/>
        <end position="148"/>
    </location>
</feature>
<proteinExistence type="predicted"/>
<evidence type="ECO:0000256" key="1">
    <source>
        <dbReference type="SAM" id="Phobius"/>
    </source>
</evidence>
<dbReference type="Gene3D" id="3.30.565.10">
    <property type="entry name" value="Histidine kinase-like ATPase, C-terminal domain"/>
    <property type="match status" value="1"/>
</dbReference>
<dbReference type="CDD" id="cd16935">
    <property type="entry name" value="HATPase_AgrC-ComD-like"/>
    <property type="match status" value="1"/>
</dbReference>
<dbReference type="InterPro" id="IPR036890">
    <property type="entry name" value="HATPase_C_sf"/>
</dbReference>
<dbReference type="Proteomes" id="UP001478817">
    <property type="component" value="Unassembled WGS sequence"/>
</dbReference>
<accession>A0ABV1ID58</accession>
<dbReference type="SUPFAM" id="SSF55874">
    <property type="entry name" value="ATPase domain of HSP90 chaperone/DNA topoisomerase II/histidine kinase"/>
    <property type="match status" value="1"/>
</dbReference>
<comment type="caution">
    <text evidence="3">The sequence shown here is derived from an EMBL/GenBank/DDBJ whole genome shotgun (WGS) entry which is preliminary data.</text>
</comment>
<keyword evidence="1" id="KW-0472">Membrane</keyword>
<evidence type="ECO:0000259" key="2">
    <source>
        <dbReference type="Pfam" id="PF14501"/>
    </source>
</evidence>
<feature type="domain" description="Sensor histidine kinase NatK-like C-terminal" evidence="2">
    <location>
        <begin position="331"/>
        <end position="432"/>
    </location>
</feature>
<keyword evidence="4" id="KW-1185">Reference proteome</keyword>